<reference evidence="1 2" key="1">
    <citation type="journal article" date="2016" name="Proc. Natl. Acad. Sci. U.S.A.">
        <title>Comparative genomics of biotechnologically important yeasts.</title>
        <authorList>
            <person name="Riley R."/>
            <person name="Haridas S."/>
            <person name="Wolfe K.H."/>
            <person name="Lopes M.R."/>
            <person name="Hittinger C.T."/>
            <person name="Goeker M."/>
            <person name="Salamov A.A."/>
            <person name="Wisecaver J.H."/>
            <person name="Long T.M."/>
            <person name="Calvey C.H."/>
            <person name="Aerts A.L."/>
            <person name="Barry K.W."/>
            <person name="Choi C."/>
            <person name="Clum A."/>
            <person name="Coughlan A.Y."/>
            <person name="Deshpande S."/>
            <person name="Douglass A.P."/>
            <person name="Hanson S.J."/>
            <person name="Klenk H.-P."/>
            <person name="LaButti K.M."/>
            <person name="Lapidus A."/>
            <person name="Lindquist E.A."/>
            <person name="Lipzen A.M."/>
            <person name="Meier-Kolthoff J.P."/>
            <person name="Ohm R.A."/>
            <person name="Otillar R.P."/>
            <person name="Pangilinan J.L."/>
            <person name="Peng Y."/>
            <person name="Rokas A."/>
            <person name="Rosa C.A."/>
            <person name="Scheuner C."/>
            <person name="Sibirny A.A."/>
            <person name="Slot J.C."/>
            <person name="Stielow J.B."/>
            <person name="Sun H."/>
            <person name="Kurtzman C.P."/>
            <person name="Blackwell M."/>
            <person name="Grigoriev I.V."/>
            <person name="Jeffries T.W."/>
        </authorList>
    </citation>
    <scope>NUCLEOTIDE SEQUENCE [LARGE SCALE GENOMIC DNA]</scope>
    <source>
        <strain evidence="2">ATCC 18201 / CBS 1600 / BCRC 20928 / JCM 3617 / NBRC 0987 / NRRL Y-1542</strain>
    </source>
</reference>
<dbReference type="Proteomes" id="UP000094389">
    <property type="component" value="Unassembled WGS sequence"/>
</dbReference>
<gene>
    <name evidence="1" type="ORF">CYBJADRAFT_37986</name>
</gene>
<organism evidence="1 2">
    <name type="scientific">Cyberlindnera jadinii (strain ATCC 18201 / CBS 1600 / BCRC 20928 / JCM 3617 / NBRC 0987 / NRRL Y-1542)</name>
    <name type="common">Torula yeast</name>
    <name type="synonym">Candida utilis</name>
    <dbReference type="NCBI Taxonomy" id="983966"/>
    <lineage>
        <taxon>Eukaryota</taxon>
        <taxon>Fungi</taxon>
        <taxon>Dikarya</taxon>
        <taxon>Ascomycota</taxon>
        <taxon>Saccharomycotina</taxon>
        <taxon>Saccharomycetes</taxon>
        <taxon>Phaffomycetales</taxon>
        <taxon>Phaffomycetaceae</taxon>
        <taxon>Cyberlindnera</taxon>
    </lineage>
</organism>
<keyword evidence="2" id="KW-1185">Reference proteome</keyword>
<evidence type="ECO:0000313" key="1">
    <source>
        <dbReference type="EMBL" id="ODV71227.1"/>
    </source>
</evidence>
<proteinExistence type="predicted"/>
<evidence type="ECO:0000313" key="2">
    <source>
        <dbReference type="Proteomes" id="UP000094389"/>
    </source>
</evidence>
<protein>
    <submittedName>
        <fullName evidence="1">Uncharacterized protein</fullName>
    </submittedName>
</protein>
<dbReference type="RefSeq" id="XP_020068266.1">
    <property type="nucleotide sequence ID" value="XM_020217686.1"/>
</dbReference>
<sequence>MLPAYPKQRLTRKLVMRQACSTMELQRQLFRLLLLMVMTPVVLRRMTYQRQSHRAQKLCNENRCYDEYDDY</sequence>
<dbReference type="AlphaFoldDB" id="A0A1E4RVB6"/>
<name>A0A1E4RVB6_CYBJN</name>
<dbReference type="GeneID" id="30992082"/>
<accession>A0A1E4RVB6</accession>
<dbReference type="EMBL" id="KV453943">
    <property type="protein sequence ID" value="ODV71227.1"/>
    <property type="molecule type" value="Genomic_DNA"/>
</dbReference>